<keyword evidence="2" id="KW-0132">Cell division</keyword>
<dbReference type="PANTHER" id="PTHR34298:SF2">
    <property type="entry name" value="SEGREGATION AND CONDENSATION PROTEIN B"/>
    <property type="match status" value="1"/>
</dbReference>
<name>A0A2U2MU81_9BIFI</name>
<evidence type="ECO:0000313" key="6">
    <source>
        <dbReference type="Proteomes" id="UP000245753"/>
    </source>
</evidence>
<dbReference type="AlphaFoldDB" id="A0A2U2MU81"/>
<dbReference type="Gene3D" id="1.10.10.10">
    <property type="entry name" value="Winged helix-like DNA-binding domain superfamily/Winged helix DNA-binding domain"/>
    <property type="match status" value="2"/>
</dbReference>
<gene>
    <name evidence="5" type="primary">scpB</name>
    <name evidence="5" type="ORF">DF200_01915</name>
</gene>
<dbReference type="PANTHER" id="PTHR34298">
    <property type="entry name" value="SEGREGATION AND CONDENSATION PROTEIN B"/>
    <property type="match status" value="1"/>
</dbReference>
<keyword evidence="6" id="KW-1185">Reference proteome</keyword>
<protein>
    <submittedName>
        <fullName evidence="5">SMC-Scp complex subunit ScpB</fullName>
    </submittedName>
</protein>
<dbReference type="SUPFAM" id="SSF46785">
    <property type="entry name" value="Winged helix' DNA-binding domain"/>
    <property type="match status" value="2"/>
</dbReference>
<dbReference type="Pfam" id="PF04079">
    <property type="entry name" value="SMC_ScpB"/>
    <property type="match status" value="1"/>
</dbReference>
<sequence length="210" mass="23086">MTYDKGSHPMNHTETDVDAGKRPLDVEAFPGGLRSCLESMLIVSDRPRSAGELARTLGVSESRVDKVLHDLRAEYDGDDDTPARGFELRHTVRGWQFASRRELEPVVRRFVTDGQTSRLSQAALETLAIVAYQQPITRARVADIRGVNSDGVIRSLTVRGLIVERGVDEETYAALLVTGDLFLEAMGLDGLDELPSLAPFLPDPEDGLEP</sequence>
<keyword evidence="4" id="KW-0131">Cell cycle</keyword>
<dbReference type="OrthoDB" id="9806226at2"/>
<evidence type="ECO:0000256" key="4">
    <source>
        <dbReference type="ARBA" id="ARBA00023306"/>
    </source>
</evidence>
<dbReference type="InterPro" id="IPR036390">
    <property type="entry name" value="WH_DNA-bd_sf"/>
</dbReference>
<dbReference type="InterPro" id="IPR005234">
    <property type="entry name" value="ScpB_csome_segregation"/>
</dbReference>
<comment type="caution">
    <text evidence="5">The sequence shown here is derived from an EMBL/GenBank/DDBJ whole genome shotgun (WGS) entry which is preliminary data.</text>
</comment>
<evidence type="ECO:0000256" key="3">
    <source>
        <dbReference type="ARBA" id="ARBA00022829"/>
    </source>
</evidence>
<organism evidence="5 6">
    <name type="scientific">Bifidobacterium catulorum</name>
    <dbReference type="NCBI Taxonomy" id="1630173"/>
    <lineage>
        <taxon>Bacteria</taxon>
        <taxon>Bacillati</taxon>
        <taxon>Actinomycetota</taxon>
        <taxon>Actinomycetes</taxon>
        <taxon>Bifidobacteriales</taxon>
        <taxon>Bifidobacteriaceae</taxon>
        <taxon>Bifidobacterium</taxon>
    </lineage>
</organism>
<dbReference type="GO" id="GO:0051301">
    <property type="term" value="P:cell division"/>
    <property type="evidence" value="ECO:0007669"/>
    <property type="project" value="UniProtKB-KW"/>
</dbReference>
<keyword evidence="1" id="KW-0963">Cytoplasm</keyword>
<dbReference type="EMBL" id="QFFN01000003">
    <property type="protein sequence ID" value="PWG60385.1"/>
    <property type="molecule type" value="Genomic_DNA"/>
</dbReference>
<dbReference type="InterPro" id="IPR036388">
    <property type="entry name" value="WH-like_DNA-bd_sf"/>
</dbReference>
<evidence type="ECO:0000313" key="5">
    <source>
        <dbReference type="EMBL" id="PWG60385.1"/>
    </source>
</evidence>
<dbReference type="NCBIfam" id="TIGR00281">
    <property type="entry name" value="SMC-Scp complex subunit ScpB"/>
    <property type="match status" value="1"/>
</dbReference>
<accession>A0A2U2MU81</accession>
<keyword evidence="3" id="KW-0159">Chromosome partition</keyword>
<dbReference type="Proteomes" id="UP000245753">
    <property type="component" value="Unassembled WGS sequence"/>
</dbReference>
<evidence type="ECO:0000256" key="1">
    <source>
        <dbReference type="ARBA" id="ARBA00022490"/>
    </source>
</evidence>
<reference evidence="5 6" key="1">
    <citation type="journal article" date="2018" name="Int. J. Syst. Evol. Microbiol.">
        <title>Bifidobacterium catulorum sp. nov., a novel taxon from the faeces of the baby common marmoset (Callithrix jacchus).</title>
        <authorList>
            <person name="Modesto M."/>
            <person name="Michelini S."/>
            <person name="Oki K."/>
            <person name="Biavati B."/>
            <person name="Watanabe K."/>
            <person name="Mattarelli P."/>
        </authorList>
    </citation>
    <scope>NUCLEOTIDE SEQUENCE [LARGE SCALE GENOMIC DNA]</scope>
    <source>
        <strain evidence="5 6">MRM 8.19</strain>
    </source>
</reference>
<evidence type="ECO:0000256" key="2">
    <source>
        <dbReference type="ARBA" id="ARBA00022618"/>
    </source>
</evidence>
<dbReference type="GO" id="GO:0051304">
    <property type="term" value="P:chromosome separation"/>
    <property type="evidence" value="ECO:0007669"/>
    <property type="project" value="InterPro"/>
</dbReference>
<proteinExistence type="predicted"/>